<protein>
    <submittedName>
        <fullName evidence="1">Anaphase-promoting complex subunit 2</fullName>
    </submittedName>
</protein>
<name>A0ABD3BJ83_9LAMI</name>
<accession>A0ABD3BJ83</accession>
<dbReference type="AlphaFoldDB" id="A0ABD3BJ83"/>
<dbReference type="Proteomes" id="UP001632038">
    <property type="component" value="Unassembled WGS sequence"/>
</dbReference>
<reference evidence="2" key="1">
    <citation type="journal article" date="2024" name="IScience">
        <title>Strigolactones Initiate the Formation of Haustorium-like Structures in Castilleja.</title>
        <authorList>
            <person name="Buerger M."/>
            <person name="Peterson D."/>
            <person name="Chory J."/>
        </authorList>
    </citation>
    <scope>NUCLEOTIDE SEQUENCE [LARGE SCALE GENOMIC DNA]</scope>
</reference>
<sequence length="33" mass="3697">MGSGSLLLKAKVDELAGDEFRFSVLESIKEWIQ</sequence>
<evidence type="ECO:0000313" key="1">
    <source>
        <dbReference type="EMBL" id="KAL3617332.1"/>
    </source>
</evidence>
<proteinExistence type="predicted"/>
<keyword evidence="2" id="KW-1185">Reference proteome</keyword>
<organism evidence="1 2">
    <name type="scientific">Castilleja foliolosa</name>
    <dbReference type="NCBI Taxonomy" id="1961234"/>
    <lineage>
        <taxon>Eukaryota</taxon>
        <taxon>Viridiplantae</taxon>
        <taxon>Streptophyta</taxon>
        <taxon>Embryophyta</taxon>
        <taxon>Tracheophyta</taxon>
        <taxon>Spermatophyta</taxon>
        <taxon>Magnoliopsida</taxon>
        <taxon>eudicotyledons</taxon>
        <taxon>Gunneridae</taxon>
        <taxon>Pentapetalae</taxon>
        <taxon>asterids</taxon>
        <taxon>lamiids</taxon>
        <taxon>Lamiales</taxon>
        <taxon>Orobanchaceae</taxon>
        <taxon>Pedicularideae</taxon>
        <taxon>Castillejinae</taxon>
        <taxon>Castilleja</taxon>
    </lineage>
</organism>
<evidence type="ECO:0000313" key="2">
    <source>
        <dbReference type="Proteomes" id="UP001632038"/>
    </source>
</evidence>
<dbReference type="EMBL" id="JAVIJP010000083">
    <property type="protein sequence ID" value="KAL3617332.1"/>
    <property type="molecule type" value="Genomic_DNA"/>
</dbReference>
<comment type="caution">
    <text evidence="1">The sequence shown here is derived from an EMBL/GenBank/DDBJ whole genome shotgun (WGS) entry which is preliminary data.</text>
</comment>
<gene>
    <name evidence="1" type="primary">APC2_4</name>
    <name evidence="1" type="ORF">CASFOL_038877</name>
</gene>